<dbReference type="InterPro" id="IPR013976">
    <property type="entry name" value="HDOD"/>
</dbReference>
<dbReference type="InterPro" id="IPR052340">
    <property type="entry name" value="RNase_Y/CdgJ"/>
</dbReference>
<evidence type="ECO:0000313" key="2">
    <source>
        <dbReference type="EMBL" id="KAF1048876.1"/>
    </source>
</evidence>
<protein>
    <recommendedName>
        <fullName evidence="1">HDOD domain-containing protein</fullName>
    </recommendedName>
</protein>
<comment type="caution">
    <text evidence="2">The sequence shown here is derived from an EMBL/GenBank/DDBJ whole genome shotgun (WGS) entry which is preliminary data.</text>
</comment>
<dbReference type="PROSITE" id="PS51833">
    <property type="entry name" value="HDOD"/>
    <property type="match status" value="1"/>
</dbReference>
<sequence>MKLHSLVDQPGKLPTVPKVVQQLIASFNSEDVSSADIARQIAADPALSAKLLRPANSAFFHASRTVGTVDDALRMLGFVMVRNLVLGNGMVAAFKNTKGMDLPQFWRHNLYTAVAARWLAMHAGIHGEDNGDAVFTVGMMHGIGQLQLHAVAAADVAPLDKQINVLDAARADKEKEAWGFHYADVSAELAKIWNFPDALASALRDVPTPLGSGKLDRAAGWVHLGAWAARVEVLKLDDEAARACYPVQVGKKLGVDPAWAPLLVKHAPDKAEHAIPALKELSAGLDAMLE</sequence>
<gene>
    <name evidence="2" type="ORF">GAK35_00143</name>
</gene>
<dbReference type="AlphaFoldDB" id="A0A7V8G0J9"/>
<feature type="domain" description="HDOD" evidence="1">
    <location>
        <begin position="13"/>
        <end position="209"/>
    </location>
</feature>
<dbReference type="Pfam" id="PF08668">
    <property type="entry name" value="HDOD"/>
    <property type="match status" value="1"/>
</dbReference>
<evidence type="ECO:0000259" key="1">
    <source>
        <dbReference type="PROSITE" id="PS51833"/>
    </source>
</evidence>
<dbReference type="SUPFAM" id="SSF109604">
    <property type="entry name" value="HD-domain/PDEase-like"/>
    <property type="match status" value="1"/>
</dbReference>
<dbReference type="EMBL" id="WNDX01000002">
    <property type="protein sequence ID" value="KAF1048876.1"/>
    <property type="molecule type" value="Genomic_DNA"/>
</dbReference>
<proteinExistence type="predicted"/>
<organism evidence="2 3">
    <name type="scientific">Herbaspirillum frisingense</name>
    <dbReference type="NCBI Taxonomy" id="92645"/>
    <lineage>
        <taxon>Bacteria</taxon>
        <taxon>Pseudomonadati</taxon>
        <taxon>Pseudomonadota</taxon>
        <taxon>Betaproteobacteria</taxon>
        <taxon>Burkholderiales</taxon>
        <taxon>Oxalobacteraceae</taxon>
        <taxon>Herbaspirillum</taxon>
    </lineage>
</organism>
<dbReference type="Gene3D" id="1.10.3210.10">
    <property type="entry name" value="Hypothetical protein af1432"/>
    <property type="match status" value="1"/>
</dbReference>
<accession>A0A7V8G0J9</accession>
<reference evidence="3" key="1">
    <citation type="journal article" date="2020" name="MBio">
        <title>Horizontal gene transfer to a defensive symbiont with a reduced genome amongst a multipartite beetle microbiome.</title>
        <authorList>
            <person name="Waterworth S.C."/>
            <person name="Florez L.V."/>
            <person name="Rees E.R."/>
            <person name="Hertweck C."/>
            <person name="Kaltenpoth M."/>
            <person name="Kwan J.C."/>
        </authorList>
    </citation>
    <scope>NUCLEOTIDE SEQUENCE [LARGE SCALE GENOMIC DNA]</scope>
</reference>
<evidence type="ECO:0000313" key="3">
    <source>
        <dbReference type="Proteomes" id="UP000462435"/>
    </source>
</evidence>
<dbReference type="PANTHER" id="PTHR33525:SF3">
    <property type="entry name" value="RIBONUCLEASE Y"/>
    <property type="match status" value="1"/>
</dbReference>
<dbReference type="Proteomes" id="UP000462435">
    <property type="component" value="Unassembled WGS sequence"/>
</dbReference>
<name>A0A7V8G0J9_9BURK</name>
<dbReference type="PANTHER" id="PTHR33525">
    <property type="match status" value="1"/>
</dbReference>